<organism evidence="8 9">
    <name type="scientific">Cellulomonas avistercoris</name>
    <dbReference type="NCBI Taxonomy" id="2762242"/>
    <lineage>
        <taxon>Bacteria</taxon>
        <taxon>Bacillati</taxon>
        <taxon>Actinomycetota</taxon>
        <taxon>Actinomycetes</taxon>
        <taxon>Micrococcales</taxon>
        <taxon>Cellulomonadaceae</taxon>
        <taxon>Cellulomonas</taxon>
    </lineage>
</organism>
<evidence type="ECO:0000256" key="1">
    <source>
        <dbReference type="ARBA" id="ARBA00004202"/>
    </source>
</evidence>
<dbReference type="SMART" id="SM00382">
    <property type="entry name" value="AAA"/>
    <property type="match status" value="1"/>
</dbReference>
<evidence type="ECO:0000313" key="9">
    <source>
        <dbReference type="Proteomes" id="UP000604241"/>
    </source>
</evidence>
<protein>
    <submittedName>
        <fullName evidence="8">ABC transporter ATP-binding protein</fullName>
    </submittedName>
</protein>
<dbReference type="PANTHER" id="PTHR42711">
    <property type="entry name" value="ABC TRANSPORTER ATP-BINDING PROTEIN"/>
    <property type="match status" value="1"/>
</dbReference>
<dbReference type="SUPFAM" id="SSF52540">
    <property type="entry name" value="P-loop containing nucleoside triphosphate hydrolases"/>
    <property type="match status" value="1"/>
</dbReference>
<dbReference type="PROSITE" id="PS50893">
    <property type="entry name" value="ABC_TRANSPORTER_2"/>
    <property type="match status" value="1"/>
</dbReference>
<sequence>MTTPPAPPVLVEHVTRRFGAVTALDDVSLRVDAGEIVGLLGPNGAGKTTLLSLVTGLRTPDAGTVRVFGGDPRDPASRTSLGTTPQETGLPDTLKVREVVDFVAGHYADPMPRAEVLARFGLTAMAERQTGALSGGQKRRLAVALSLVGRPRLVLLDEPTTGLDVEARHVLWQALRDYHADGATVIVTSHYLEEIEALAERVVVVGEGRVLADDSLARVLDLVAVRRVSLTLASGGGDDLVGLPGLQDVTDGTAVPGGTRVTLVASDADALVRALVERSVPFADLEVRGASLEEAFLSLTSHAEDAGAEPVGTAPAGTAPAGTAPAGTVPPAGTTQPAPEVTR</sequence>
<evidence type="ECO:0000256" key="5">
    <source>
        <dbReference type="ARBA" id="ARBA00023251"/>
    </source>
</evidence>
<dbReference type="EMBL" id="JACSQV010000004">
    <property type="protein sequence ID" value="MBD7917893.1"/>
    <property type="molecule type" value="Genomic_DNA"/>
</dbReference>
<feature type="compositionally biased region" description="Polar residues" evidence="6">
    <location>
        <begin position="77"/>
        <end position="87"/>
    </location>
</feature>
<keyword evidence="4 8" id="KW-0067">ATP-binding</keyword>
<dbReference type="CDD" id="cd03230">
    <property type="entry name" value="ABC_DR_subfamily_A"/>
    <property type="match status" value="1"/>
</dbReference>
<evidence type="ECO:0000256" key="6">
    <source>
        <dbReference type="SAM" id="MobiDB-lite"/>
    </source>
</evidence>
<feature type="region of interest" description="Disordered" evidence="6">
    <location>
        <begin position="307"/>
        <end position="343"/>
    </location>
</feature>
<dbReference type="Gene3D" id="3.40.50.300">
    <property type="entry name" value="P-loop containing nucleotide triphosphate hydrolases"/>
    <property type="match status" value="1"/>
</dbReference>
<feature type="compositionally biased region" description="Low complexity" evidence="6">
    <location>
        <begin position="308"/>
        <end position="343"/>
    </location>
</feature>
<dbReference type="InterPro" id="IPR027417">
    <property type="entry name" value="P-loop_NTPase"/>
</dbReference>
<comment type="caution">
    <text evidence="8">The sequence shown here is derived from an EMBL/GenBank/DDBJ whole genome shotgun (WGS) entry which is preliminary data.</text>
</comment>
<dbReference type="InterPro" id="IPR003439">
    <property type="entry name" value="ABC_transporter-like_ATP-bd"/>
</dbReference>
<proteinExistence type="predicted"/>
<keyword evidence="9" id="KW-1185">Reference proteome</keyword>
<dbReference type="InterPro" id="IPR050763">
    <property type="entry name" value="ABC_transporter_ATP-binding"/>
</dbReference>
<evidence type="ECO:0000259" key="7">
    <source>
        <dbReference type="PROSITE" id="PS50893"/>
    </source>
</evidence>
<evidence type="ECO:0000313" key="8">
    <source>
        <dbReference type="EMBL" id="MBD7917893.1"/>
    </source>
</evidence>
<dbReference type="Proteomes" id="UP000604241">
    <property type="component" value="Unassembled WGS sequence"/>
</dbReference>
<reference evidence="8 9" key="1">
    <citation type="submission" date="2020-08" db="EMBL/GenBank/DDBJ databases">
        <title>A Genomic Blueprint of the Chicken Gut Microbiome.</title>
        <authorList>
            <person name="Gilroy R."/>
            <person name="Ravi A."/>
            <person name="Getino M."/>
            <person name="Pursley I."/>
            <person name="Horton D.L."/>
            <person name="Alikhan N.-F."/>
            <person name="Baker D."/>
            <person name="Gharbi K."/>
            <person name="Hall N."/>
            <person name="Watson M."/>
            <person name="Adriaenssens E.M."/>
            <person name="Foster-Nyarko E."/>
            <person name="Jarju S."/>
            <person name="Secka A."/>
            <person name="Antonio M."/>
            <person name="Oren A."/>
            <person name="Chaudhuri R."/>
            <person name="La Ragione R.M."/>
            <person name="Hildebrand F."/>
            <person name="Pallen M.J."/>
        </authorList>
    </citation>
    <scope>NUCLEOTIDE SEQUENCE [LARGE SCALE GENOMIC DNA]</scope>
    <source>
        <strain evidence="8 9">Sa3CUA2</strain>
    </source>
</reference>
<name>A0ABR8QBT3_9CELL</name>
<dbReference type="InterPro" id="IPR017871">
    <property type="entry name" value="ABC_transporter-like_CS"/>
</dbReference>
<accession>A0ABR8QBT3</accession>
<keyword evidence="5" id="KW-0046">Antibiotic resistance</keyword>
<dbReference type="Pfam" id="PF00005">
    <property type="entry name" value="ABC_tran"/>
    <property type="match status" value="1"/>
</dbReference>
<dbReference type="InterPro" id="IPR003593">
    <property type="entry name" value="AAA+_ATPase"/>
</dbReference>
<evidence type="ECO:0000256" key="4">
    <source>
        <dbReference type="ARBA" id="ARBA00022840"/>
    </source>
</evidence>
<evidence type="ECO:0000256" key="3">
    <source>
        <dbReference type="ARBA" id="ARBA00022741"/>
    </source>
</evidence>
<feature type="domain" description="ABC transporter" evidence="7">
    <location>
        <begin position="9"/>
        <end position="232"/>
    </location>
</feature>
<dbReference type="RefSeq" id="WP_191781541.1">
    <property type="nucleotide sequence ID" value="NZ_JACSQV010000004.1"/>
</dbReference>
<dbReference type="PROSITE" id="PS00211">
    <property type="entry name" value="ABC_TRANSPORTER_1"/>
    <property type="match status" value="1"/>
</dbReference>
<feature type="region of interest" description="Disordered" evidence="6">
    <location>
        <begin position="69"/>
        <end position="89"/>
    </location>
</feature>
<evidence type="ECO:0000256" key="2">
    <source>
        <dbReference type="ARBA" id="ARBA00022448"/>
    </source>
</evidence>
<keyword evidence="3" id="KW-0547">Nucleotide-binding</keyword>
<dbReference type="GO" id="GO:0005524">
    <property type="term" value="F:ATP binding"/>
    <property type="evidence" value="ECO:0007669"/>
    <property type="project" value="UniProtKB-KW"/>
</dbReference>
<dbReference type="PANTHER" id="PTHR42711:SF17">
    <property type="entry name" value="ABC TRANSPORTER ATP-BINDING PROTEIN"/>
    <property type="match status" value="1"/>
</dbReference>
<keyword evidence="2" id="KW-0813">Transport</keyword>
<comment type="subcellular location">
    <subcellularLocation>
        <location evidence="1">Cell membrane</location>
        <topology evidence="1">Peripheral membrane protein</topology>
    </subcellularLocation>
</comment>
<gene>
    <name evidence="8" type="ORF">H9657_06330</name>
</gene>